<comment type="caution">
    <text evidence="2">The sequence shown here is derived from an EMBL/GenBank/DDBJ whole genome shotgun (WGS) entry which is preliminary data.</text>
</comment>
<organism evidence="2 3">
    <name type="scientific">Taenia crassiceps</name>
    <dbReference type="NCBI Taxonomy" id="6207"/>
    <lineage>
        <taxon>Eukaryota</taxon>
        <taxon>Metazoa</taxon>
        <taxon>Spiralia</taxon>
        <taxon>Lophotrochozoa</taxon>
        <taxon>Platyhelminthes</taxon>
        <taxon>Cestoda</taxon>
        <taxon>Eucestoda</taxon>
        <taxon>Cyclophyllidea</taxon>
        <taxon>Taeniidae</taxon>
        <taxon>Taenia</taxon>
    </lineage>
</organism>
<keyword evidence="3" id="KW-1185">Reference proteome</keyword>
<keyword evidence="1" id="KW-1133">Transmembrane helix</keyword>
<keyword evidence="1" id="KW-0472">Membrane</keyword>
<dbReference type="EMBL" id="JAKROA010000017">
    <property type="protein sequence ID" value="KAL5103479.1"/>
    <property type="molecule type" value="Genomic_DNA"/>
</dbReference>
<proteinExistence type="predicted"/>
<name>A0ABR4Q1U3_9CEST</name>
<dbReference type="Proteomes" id="UP001651158">
    <property type="component" value="Unassembled WGS sequence"/>
</dbReference>
<protein>
    <submittedName>
        <fullName evidence="2">Uncharacterized protein</fullName>
    </submittedName>
</protein>
<accession>A0ABR4Q1U3</accession>
<evidence type="ECO:0000256" key="1">
    <source>
        <dbReference type="SAM" id="Phobius"/>
    </source>
</evidence>
<reference evidence="2 3" key="1">
    <citation type="journal article" date="2022" name="Front. Cell. Infect. Microbiol.">
        <title>The Genomes of Two Strains of Taenia crassiceps the Animal Model for the Study of Human Cysticercosis.</title>
        <authorList>
            <person name="Bobes R.J."/>
            <person name="Estrada K."/>
            <person name="Rios-Valencia D.G."/>
            <person name="Calderon-Gallegos A."/>
            <person name="de la Torre P."/>
            <person name="Carrero J.C."/>
            <person name="Sanchez-Flores A."/>
            <person name="Laclette J.P."/>
        </authorList>
    </citation>
    <scope>NUCLEOTIDE SEQUENCE [LARGE SCALE GENOMIC DNA]</scope>
    <source>
        <strain evidence="2">WFUcys</strain>
    </source>
</reference>
<feature type="transmembrane region" description="Helical" evidence="1">
    <location>
        <begin position="81"/>
        <end position="102"/>
    </location>
</feature>
<gene>
    <name evidence="2" type="ORF">TcWFU_001759</name>
</gene>
<sequence length="108" mass="12185">MHGCKGFLLRKYFAEEAELSFVLSKCVDVTWVPPWRRTRICLASADEGVSLSCCGRRRDGRRRRPSWRPAELQVWVAELSPTFACLPSVCVGVAAVLFLCICKRIAPK</sequence>
<evidence type="ECO:0000313" key="3">
    <source>
        <dbReference type="Proteomes" id="UP001651158"/>
    </source>
</evidence>
<keyword evidence="1" id="KW-0812">Transmembrane</keyword>
<evidence type="ECO:0000313" key="2">
    <source>
        <dbReference type="EMBL" id="KAL5103479.1"/>
    </source>
</evidence>